<evidence type="ECO:0000313" key="1">
    <source>
        <dbReference type="EMBL" id="WOC51345.1"/>
    </source>
</evidence>
<dbReference type="Proteomes" id="UP001432059">
    <property type="component" value="Chromosome"/>
</dbReference>
<dbReference type="EMBL" id="CP136426">
    <property type="protein sequence ID" value="WOC51345.1"/>
    <property type="molecule type" value="Genomic_DNA"/>
</dbReference>
<dbReference type="AlphaFoldDB" id="A0AAU0EZZ6"/>
<evidence type="ECO:0000313" key="2">
    <source>
        <dbReference type="Proteomes" id="UP001432059"/>
    </source>
</evidence>
<proteinExistence type="predicted"/>
<reference evidence="1" key="1">
    <citation type="submission" date="2023-10" db="EMBL/GenBank/DDBJ databases">
        <title>Characterization and whole genome sequencing of a novel strain of Bergeyella porcorum QD2021 isolated from pig.</title>
        <authorList>
            <person name="Liu G."/>
            <person name="Chen C."/>
            <person name="Han X."/>
        </authorList>
    </citation>
    <scope>NUCLEOTIDE SEQUENCE</scope>
    <source>
        <strain evidence="1">QD2021</strain>
    </source>
</reference>
<keyword evidence="2" id="KW-1185">Reference proteome</keyword>
<gene>
    <name evidence="1" type="ORF">BPO_0698</name>
</gene>
<name>A0AAU0EZZ6_9FLAO</name>
<organism evidence="1 2">
    <name type="scientific">Bergeyella porcorum</name>
    <dbReference type="NCBI Taxonomy" id="1735111"/>
    <lineage>
        <taxon>Bacteria</taxon>
        <taxon>Pseudomonadati</taxon>
        <taxon>Bacteroidota</taxon>
        <taxon>Flavobacteriia</taxon>
        <taxon>Flavobacteriales</taxon>
        <taxon>Weeksellaceae</taxon>
        <taxon>Bergeyella</taxon>
    </lineage>
</organism>
<protein>
    <recommendedName>
        <fullName evidence="3">Lipoprotein</fullName>
    </recommendedName>
</protein>
<dbReference type="KEGG" id="bpor:BPO_0698"/>
<accession>A0AAU0EZZ6</accession>
<sequence length="58" mass="6969">MFLKLFFQNRFVFISILTPALLSLDCGCKIRKFFIIHQIYERFFLSIFCNVMIDKGKN</sequence>
<evidence type="ECO:0008006" key="3">
    <source>
        <dbReference type="Google" id="ProtNLM"/>
    </source>
</evidence>